<dbReference type="Proteomes" id="UP000692954">
    <property type="component" value="Unassembled WGS sequence"/>
</dbReference>
<keyword evidence="3" id="KW-1185">Reference proteome</keyword>
<reference evidence="2" key="1">
    <citation type="submission" date="2021-01" db="EMBL/GenBank/DDBJ databases">
        <authorList>
            <consortium name="Genoscope - CEA"/>
            <person name="William W."/>
        </authorList>
    </citation>
    <scope>NUCLEOTIDE SEQUENCE</scope>
</reference>
<proteinExistence type="predicted"/>
<keyword evidence="1" id="KW-1133">Transmembrane helix</keyword>
<keyword evidence="1" id="KW-0812">Transmembrane</keyword>
<evidence type="ECO:0000256" key="1">
    <source>
        <dbReference type="SAM" id="Phobius"/>
    </source>
</evidence>
<protein>
    <recommendedName>
        <fullName evidence="4">Transmembrane protein</fullName>
    </recommendedName>
</protein>
<comment type="caution">
    <text evidence="2">The sequence shown here is derived from an EMBL/GenBank/DDBJ whole genome shotgun (WGS) entry which is preliminary data.</text>
</comment>
<evidence type="ECO:0008006" key="4">
    <source>
        <dbReference type="Google" id="ProtNLM"/>
    </source>
</evidence>
<keyword evidence="1" id="KW-0472">Membrane</keyword>
<organism evidence="2 3">
    <name type="scientific">Paramecium sonneborni</name>
    <dbReference type="NCBI Taxonomy" id="65129"/>
    <lineage>
        <taxon>Eukaryota</taxon>
        <taxon>Sar</taxon>
        <taxon>Alveolata</taxon>
        <taxon>Ciliophora</taxon>
        <taxon>Intramacronucleata</taxon>
        <taxon>Oligohymenophorea</taxon>
        <taxon>Peniculida</taxon>
        <taxon>Parameciidae</taxon>
        <taxon>Paramecium</taxon>
    </lineage>
</organism>
<dbReference type="AlphaFoldDB" id="A0A8S1QBL0"/>
<gene>
    <name evidence="2" type="ORF">PSON_ATCC_30995.1.T1000076</name>
</gene>
<dbReference type="EMBL" id="CAJJDN010000100">
    <property type="protein sequence ID" value="CAD8112201.1"/>
    <property type="molecule type" value="Genomic_DNA"/>
</dbReference>
<evidence type="ECO:0000313" key="3">
    <source>
        <dbReference type="Proteomes" id="UP000692954"/>
    </source>
</evidence>
<feature type="transmembrane region" description="Helical" evidence="1">
    <location>
        <begin position="6"/>
        <end position="27"/>
    </location>
</feature>
<name>A0A8S1QBL0_9CILI</name>
<accession>A0A8S1QBL0</accession>
<sequence length="115" mass="14038">MNFDQLINSCWVSLLFIIIIKFTSEILDSLKFIILRMDKNYFQIIQNLVFLIRILNSQISQLNHLHCIHKFLNKILNIQVYQLCFWKIMHFEQTKDGKNFYKFYNSILKENPQYL</sequence>
<evidence type="ECO:0000313" key="2">
    <source>
        <dbReference type="EMBL" id="CAD8112201.1"/>
    </source>
</evidence>